<evidence type="ECO:0000313" key="2">
    <source>
        <dbReference type="EMBL" id="ORD95585.1"/>
    </source>
</evidence>
<proteinExistence type="predicted"/>
<feature type="signal peptide" evidence="1">
    <location>
        <begin position="1"/>
        <end position="18"/>
    </location>
</feature>
<dbReference type="AlphaFoldDB" id="A0A1X0Q752"/>
<keyword evidence="1" id="KW-0732">Signal</keyword>
<dbReference type="EMBL" id="LVKB01000248">
    <property type="protein sequence ID" value="ORD95585.1"/>
    <property type="molecule type" value="Genomic_DNA"/>
</dbReference>
<protein>
    <submittedName>
        <fullName evidence="2">Uncharacterized protein</fullName>
    </submittedName>
</protein>
<name>A0A1X0Q752_9MICR</name>
<organism evidence="2 3">
    <name type="scientific">Hepatospora eriocheir</name>
    <dbReference type="NCBI Taxonomy" id="1081669"/>
    <lineage>
        <taxon>Eukaryota</taxon>
        <taxon>Fungi</taxon>
        <taxon>Fungi incertae sedis</taxon>
        <taxon>Microsporidia</taxon>
        <taxon>Hepatosporidae</taxon>
        <taxon>Hepatospora</taxon>
    </lineage>
</organism>
<feature type="chain" id="PRO_5013117706" evidence="1">
    <location>
        <begin position="19"/>
        <end position="44"/>
    </location>
</feature>
<accession>A0A1X0Q752</accession>
<evidence type="ECO:0000256" key="1">
    <source>
        <dbReference type="SAM" id="SignalP"/>
    </source>
</evidence>
<dbReference type="VEuPathDB" id="MicrosporidiaDB:HERIO_2783"/>
<reference evidence="2 3" key="1">
    <citation type="journal article" date="2017" name="Environ. Microbiol.">
        <title>Decay of the glycolytic pathway and adaptation to intranuclear parasitism within Enterocytozoonidae microsporidia.</title>
        <authorList>
            <person name="Wiredu Boakye D."/>
            <person name="Jaroenlak P."/>
            <person name="Prachumwat A."/>
            <person name="Williams T.A."/>
            <person name="Bateman K.S."/>
            <person name="Itsathitphaisarn O."/>
            <person name="Sritunyalucksana K."/>
            <person name="Paszkiewicz K.H."/>
            <person name="Moore K.A."/>
            <person name="Stentiford G.D."/>
            <person name="Williams B.A."/>
        </authorList>
    </citation>
    <scope>NUCLEOTIDE SEQUENCE [LARGE SCALE GENOMIC DNA]</scope>
    <source>
        <strain evidence="2 3">GB1</strain>
    </source>
</reference>
<sequence length="44" mass="4714">MINSDSLLFSLLIAITASLIIKSRKENAFSVSTVDSLLLLDSSS</sequence>
<keyword evidence="3" id="KW-1185">Reference proteome</keyword>
<dbReference type="Proteomes" id="UP000192356">
    <property type="component" value="Unassembled WGS sequence"/>
</dbReference>
<evidence type="ECO:0000313" key="3">
    <source>
        <dbReference type="Proteomes" id="UP000192356"/>
    </source>
</evidence>
<comment type="caution">
    <text evidence="2">The sequence shown here is derived from an EMBL/GenBank/DDBJ whole genome shotgun (WGS) entry which is preliminary data.</text>
</comment>
<gene>
    <name evidence="2" type="ORF">HERIO_2783</name>
</gene>